<dbReference type="RefSeq" id="XP_005783206.1">
    <property type="nucleotide sequence ID" value="XM_005783149.1"/>
</dbReference>
<dbReference type="EnsemblProtists" id="EOD30777">
    <property type="protein sequence ID" value="EOD30777"/>
    <property type="gene ID" value="EMIHUDRAFT_232370"/>
</dbReference>
<feature type="region of interest" description="Disordered" evidence="1">
    <location>
        <begin position="156"/>
        <end position="236"/>
    </location>
</feature>
<dbReference type="HOGENOM" id="CLU_1177285_0_0_1"/>
<sequence>MAARLLGLPQAEAAGRAPGRGDAGVDAMASLEGRAAGSSMGRAAPTASDDSAPAGASGAAAAPPLGDFAGLRATTSAGEPAFRRSAGAAAAAAPLDLMAFESEAALCSADLDVLKAELQRRGMKCGGTPEERAARLWKARGVPHWRLSTLDPSLFARPSSGKKRERAAPEGASRGFVREAGPLLPGEYRRPGQKKIRSSTTVARAQQRQHGTGSGLDEHGMPLDSILRPENRGGEV</sequence>
<evidence type="ECO:0000313" key="3">
    <source>
        <dbReference type="EnsemblProtists" id="EOD30777"/>
    </source>
</evidence>
<feature type="compositionally biased region" description="Basic and acidic residues" evidence="1">
    <location>
        <begin position="216"/>
        <end position="236"/>
    </location>
</feature>
<dbReference type="InterPro" id="IPR025086">
    <property type="entry name" value="SDE2/SF3A3_SAP"/>
</dbReference>
<reference evidence="4" key="1">
    <citation type="journal article" date="2013" name="Nature">
        <title>Pan genome of the phytoplankton Emiliania underpins its global distribution.</title>
        <authorList>
            <person name="Read B.A."/>
            <person name="Kegel J."/>
            <person name="Klute M.J."/>
            <person name="Kuo A."/>
            <person name="Lefebvre S.C."/>
            <person name="Maumus F."/>
            <person name="Mayer C."/>
            <person name="Miller J."/>
            <person name="Monier A."/>
            <person name="Salamov A."/>
            <person name="Young J."/>
            <person name="Aguilar M."/>
            <person name="Claverie J.M."/>
            <person name="Frickenhaus S."/>
            <person name="Gonzalez K."/>
            <person name="Herman E.K."/>
            <person name="Lin Y.C."/>
            <person name="Napier J."/>
            <person name="Ogata H."/>
            <person name="Sarno A.F."/>
            <person name="Shmutz J."/>
            <person name="Schroeder D."/>
            <person name="de Vargas C."/>
            <person name="Verret F."/>
            <person name="von Dassow P."/>
            <person name="Valentin K."/>
            <person name="Van de Peer Y."/>
            <person name="Wheeler G."/>
            <person name="Dacks J.B."/>
            <person name="Delwiche C.F."/>
            <person name="Dyhrman S.T."/>
            <person name="Glockner G."/>
            <person name="John U."/>
            <person name="Richards T."/>
            <person name="Worden A.Z."/>
            <person name="Zhang X."/>
            <person name="Grigoriev I.V."/>
            <person name="Allen A.E."/>
            <person name="Bidle K."/>
            <person name="Borodovsky M."/>
            <person name="Bowler C."/>
            <person name="Brownlee C."/>
            <person name="Cock J.M."/>
            <person name="Elias M."/>
            <person name="Gladyshev V.N."/>
            <person name="Groth M."/>
            <person name="Guda C."/>
            <person name="Hadaegh A."/>
            <person name="Iglesias-Rodriguez M.D."/>
            <person name="Jenkins J."/>
            <person name="Jones B.M."/>
            <person name="Lawson T."/>
            <person name="Leese F."/>
            <person name="Lindquist E."/>
            <person name="Lobanov A."/>
            <person name="Lomsadze A."/>
            <person name="Malik S.B."/>
            <person name="Marsh M.E."/>
            <person name="Mackinder L."/>
            <person name="Mock T."/>
            <person name="Mueller-Roeber B."/>
            <person name="Pagarete A."/>
            <person name="Parker M."/>
            <person name="Probert I."/>
            <person name="Quesneville H."/>
            <person name="Raines C."/>
            <person name="Rensing S.A."/>
            <person name="Riano-Pachon D.M."/>
            <person name="Richier S."/>
            <person name="Rokitta S."/>
            <person name="Shiraiwa Y."/>
            <person name="Soanes D.M."/>
            <person name="van der Giezen M."/>
            <person name="Wahlund T.M."/>
            <person name="Williams B."/>
            <person name="Wilson W."/>
            <person name="Wolfe G."/>
            <person name="Wurch L.L."/>
        </authorList>
    </citation>
    <scope>NUCLEOTIDE SEQUENCE</scope>
</reference>
<evidence type="ECO:0000259" key="2">
    <source>
        <dbReference type="Pfam" id="PF13297"/>
    </source>
</evidence>
<feature type="compositionally biased region" description="Polar residues" evidence="1">
    <location>
        <begin position="198"/>
        <end position="211"/>
    </location>
</feature>
<dbReference type="KEGG" id="ehx:EMIHUDRAFT_232370"/>
<proteinExistence type="predicted"/>
<keyword evidence="4" id="KW-1185">Reference proteome</keyword>
<dbReference type="AlphaFoldDB" id="A0A0D3K4U2"/>
<accession>A0A0D3K4U2</accession>
<dbReference type="Proteomes" id="UP000013827">
    <property type="component" value="Unassembled WGS sequence"/>
</dbReference>
<organism evidence="3 4">
    <name type="scientific">Emiliania huxleyi (strain CCMP1516)</name>
    <dbReference type="NCBI Taxonomy" id="280463"/>
    <lineage>
        <taxon>Eukaryota</taxon>
        <taxon>Haptista</taxon>
        <taxon>Haptophyta</taxon>
        <taxon>Prymnesiophyceae</taxon>
        <taxon>Isochrysidales</taxon>
        <taxon>Noelaerhabdaceae</taxon>
        <taxon>Emiliania</taxon>
    </lineage>
</organism>
<feature type="compositionally biased region" description="Low complexity" evidence="1">
    <location>
        <begin position="33"/>
        <end position="65"/>
    </location>
</feature>
<dbReference type="PaxDb" id="2903-EOD30777"/>
<protein>
    <recommendedName>
        <fullName evidence="2">SDE2/SF3A3 SAP domain-containing protein</fullName>
    </recommendedName>
</protein>
<evidence type="ECO:0000256" key="1">
    <source>
        <dbReference type="SAM" id="MobiDB-lite"/>
    </source>
</evidence>
<dbReference type="GeneID" id="17276050"/>
<reference evidence="3" key="2">
    <citation type="submission" date="2024-10" db="UniProtKB">
        <authorList>
            <consortium name="EnsemblProtists"/>
        </authorList>
    </citation>
    <scope>IDENTIFICATION</scope>
</reference>
<dbReference type="eggNOG" id="ENOG502T1FP">
    <property type="taxonomic scope" value="Eukaryota"/>
</dbReference>
<name>A0A0D3K4U2_EMIH1</name>
<evidence type="ECO:0000313" key="4">
    <source>
        <dbReference type="Proteomes" id="UP000013827"/>
    </source>
</evidence>
<dbReference type="STRING" id="2903.R1D6T2"/>
<dbReference type="Pfam" id="PF13297">
    <property type="entry name" value="SDE2_2C"/>
    <property type="match status" value="1"/>
</dbReference>
<feature type="region of interest" description="Disordered" evidence="1">
    <location>
        <begin position="1"/>
        <end position="65"/>
    </location>
</feature>
<feature type="domain" description="SDE2/SF3A3 SAP" evidence="2">
    <location>
        <begin position="85"/>
        <end position="156"/>
    </location>
</feature>